<dbReference type="AlphaFoldDB" id="A0A830HG22"/>
<reference evidence="4" key="1">
    <citation type="submission" date="2020-10" db="EMBL/GenBank/DDBJ databases">
        <title>Unveiling of a novel bifunctional photoreceptor, Dualchrome1, isolated from a cosmopolitan green alga.</title>
        <authorList>
            <person name="Suzuki S."/>
            <person name="Kawachi M."/>
        </authorList>
    </citation>
    <scope>NUCLEOTIDE SEQUENCE</scope>
    <source>
        <strain evidence="4">NIES 2893</strain>
    </source>
</reference>
<proteinExistence type="predicted"/>
<comment type="caution">
    <text evidence="4">The sequence shown here is derived from an EMBL/GenBank/DDBJ whole genome shotgun (WGS) entry which is preliminary data.</text>
</comment>
<evidence type="ECO:0000256" key="2">
    <source>
        <dbReference type="ARBA" id="ARBA00023043"/>
    </source>
</evidence>
<keyword evidence="1" id="KW-0677">Repeat</keyword>
<dbReference type="PANTHER" id="PTHR24198">
    <property type="entry name" value="ANKYRIN REPEAT AND PROTEIN KINASE DOMAIN-CONTAINING PROTEIN"/>
    <property type="match status" value="1"/>
</dbReference>
<protein>
    <submittedName>
        <fullName evidence="4">Uncharacterized protein</fullName>
    </submittedName>
</protein>
<dbReference type="Pfam" id="PF12796">
    <property type="entry name" value="Ank_2"/>
    <property type="match status" value="1"/>
</dbReference>
<evidence type="ECO:0000256" key="3">
    <source>
        <dbReference type="PROSITE-ProRule" id="PRU00023"/>
    </source>
</evidence>
<dbReference type="OrthoDB" id="515479at2759"/>
<dbReference type="InterPro" id="IPR002110">
    <property type="entry name" value="Ankyrin_rpt"/>
</dbReference>
<gene>
    <name evidence="4" type="ORF">PPROV_000480100</name>
</gene>
<evidence type="ECO:0000256" key="1">
    <source>
        <dbReference type="ARBA" id="ARBA00022737"/>
    </source>
</evidence>
<evidence type="ECO:0000313" key="5">
    <source>
        <dbReference type="Proteomes" id="UP000660262"/>
    </source>
</evidence>
<dbReference type="SUPFAM" id="SSF48403">
    <property type="entry name" value="Ankyrin repeat"/>
    <property type="match status" value="1"/>
</dbReference>
<dbReference type="Pfam" id="PF00023">
    <property type="entry name" value="Ank"/>
    <property type="match status" value="2"/>
</dbReference>
<keyword evidence="5" id="KW-1185">Reference proteome</keyword>
<dbReference type="InterPro" id="IPR036770">
    <property type="entry name" value="Ankyrin_rpt-contain_sf"/>
</dbReference>
<dbReference type="SMART" id="SM00248">
    <property type="entry name" value="ANK"/>
    <property type="match status" value="5"/>
</dbReference>
<dbReference type="PROSITE" id="PS50297">
    <property type="entry name" value="ANK_REP_REGION"/>
    <property type="match status" value="3"/>
</dbReference>
<feature type="repeat" description="ANK" evidence="3">
    <location>
        <begin position="36"/>
        <end position="68"/>
    </location>
</feature>
<feature type="repeat" description="ANK" evidence="3">
    <location>
        <begin position="151"/>
        <end position="183"/>
    </location>
</feature>
<dbReference type="PROSITE" id="PS50088">
    <property type="entry name" value="ANK_REPEAT"/>
    <property type="match status" value="3"/>
</dbReference>
<dbReference type="PANTHER" id="PTHR24198:SF165">
    <property type="entry name" value="ANKYRIN REPEAT-CONTAINING PROTEIN-RELATED"/>
    <property type="match status" value="1"/>
</dbReference>
<name>A0A830HG22_9CHLO</name>
<evidence type="ECO:0000313" key="4">
    <source>
        <dbReference type="EMBL" id="GHP06054.1"/>
    </source>
</evidence>
<dbReference type="Proteomes" id="UP000660262">
    <property type="component" value="Unassembled WGS sequence"/>
</dbReference>
<sequence>MAPSPFVSAATGHLAHVLLCVDDGTLDSVDEPERRKGDTLTHRAAGAGHAHVVAALLERNANATKKNDAGETPLHAAAAVGSIECVRLLLAVRGVSALARDNLGRMPLHAAAANGHARVVDEFVRAHQGPDGAIAVPRADNVRYVDERDIIGMTPLHHACRHGHASAAATLLEASADTRTRARGGASPLHDACRYAHDELVRALMAHEAFTRAQRLMEAMMSGGDAETPQALEPLVDAVDDKGMTPEMIASALQDARARRRTLAALHGDEDDDVDETPQEIMVAPAVVLSDADILRRDDEKRAALKEWKPFAAPSANFLP</sequence>
<accession>A0A830HG22</accession>
<feature type="repeat" description="ANK" evidence="3">
    <location>
        <begin position="69"/>
        <end position="102"/>
    </location>
</feature>
<organism evidence="4 5">
    <name type="scientific">Pycnococcus provasolii</name>
    <dbReference type="NCBI Taxonomy" id="41880"/>
    <lineage>
        <taxon>Eukaryota</taxon>
        <taxon>Viridiplantae</taxon>
        <taxon>Chlorophyta</taxon>
        <taxon>Pseudoscourfieldiophyceae</taxon>
        <taxon>Pseudoscourfieldiales</taxon>
        <taxon>Pycnococcaceae</taxon>
        <taxon>Pycnococcus</taxon>
    </lineage>
</organism>
<keyword evidence="2 3" id="KW-0040">ANK repeat</keyword>
<dbReference type="Gene3D" id="1.25.40.20">
    <property type="entry name" value="Ankyrin repeat-containing domain"/>
    <property type="match status" value="3"/>
</dbReference>
<dbReference type="EMBL" id="BNJQ01000011">
    <property type="protein sequence ID" value="GHP06054.1"/>
    <property type="molecule type" value="Genomic_DNA"/>
</dbReference>